<evidence type="ECO:0000313" key="2">
    <source>
        <dbReference type="EMBL" id="BAW00351.1"/>
    </source>
</evidence>
<dbReference type="GeneID" id="83066632"/>
<feature type="signal peptide" evidence="1">
    <location>
        <begin position="1"/>
        <end position="30"/>
    </location>
</feature>
<protein>
    <submittedName>
        <fullName evidence="2">Lipoprotein</fullName>
    </submittedName>
</protein>
<feature type="chain" id="PRO_5043358712" evidence="1">
    <location>
        <begin position="31"/>
        <end position="584"/>
    </location>
</feature>
<accession>A0AAU9AN90</accession>
<proteinExistence type="predicted"/>
<dbReference type="AlphaFoldDB" id="A0AAU9AN90"/>
<reference evidence="2 3" key="1">
    <citation type="journal article" date="2017" name="DNA Res.">
        <title>Complete genome sequence and expression profile of the commercial lytic enzyme producer Lysobacter enzymogenes M497-1.</title>
        <authorList>
            <person name="Takami H."/>
            <person name="Toyoda A."/>
            <person name="Uchiyama I."/>
            <person name="Itoh T."/>
            <person name="Takaki Y."/>
            <person name="Arai W."/>
            <person name="Nishi S."/>
            <person name="Kawai M."/>
            <person name="Shinya K."/>
            <person name="Ikeda H."/>
        </authorList>
    </citation>
    <scope>NUCLEOTIDE SEQUENCE [LARGE SCALE GENOMIC DNA]</scope>
    <source>
        <strain evidence="2 3">M497-1</strain>
    </source>
</reference>
<evidence type="ECO:0000313" key="3">
    <source>
        <dbReference type="Proteomes" id="UP000218824"/>
    </source>
</evidence>
<gene>
    <name evidence="2" type="ORF">LEN_4863</name>
</gene>
<dbReference type="KEGG" id="lem:LEN_4863"/>
<sequence>MSTLRSLSLGVGFALAAGAASLLHAPAAFAAEEPLPFELAPPVVEDMLITPTPQSGQGDALLQLIYAKEQQLPAEINFNVGDKPVVLRRDEKDPQLYSASIPFDFEGFVKEQSERKEQAGQKLTVPTFVGREFRGEAPMAFLEPETLRKQIELQLPIRIPFPVVFGPPALVRPERSLLINAPSVVEDPTRTFDLCTGAGNPNGAWTFNTLMTNMANQPVSGVNPADFVENWMRQWGSTQVINTFPAAARAQVINQVLNAWERDTVTGKLNLKKSPFRVLAFLNRMDLRTNSAYGGGTAGEGRIVFGAIRRNSNGSCSVLPFTVILEYGIPITGCTNIRSYARQWGALGTLTLGSPAYNSQLQVITDRFTAANAAPSKPNRSAINQVRSNEFLQNPWELREFAIARGASQLTMTTAKQTPHHSLNNSVLLGDYIWDFSAQILAGTYQVPLLYQGQRMLTGAVPNGPPQQFWNGPGAGNDERNKFSLNTCNACHGAETQTTNFLHIAPRASGATSLLSRFLIGNNPVGSSLANPGTFTMNDPFSGTPRTYGDLKDRATKLSALQNNACLSGAVFHEALSVPLLATH</sequence>
<keyword evidence="2" id="KW-0449">Lipoprotein</keyword>
<organism evidence="2 3">
    <name type="scientific">Lysobacter enzymogenes</name>
    <dbReference type="NCBI Taxonomy" id="69"/>
    <lineage>
        <taxon>Bacteria</taxon>
        <taxon>Pseudomonadati</taxon>
        <taxon>Pseudomonadota</taxon>
        <taxon>Gammaproteobacteria</taxon>
        <taxon>Lysobacterales</taxon>
        <taxon>Lysobacteraceae</taxon>
        <taxon>Lysobacter</taxon>
    </lineage>
</organism>
<keyword evidence="1" id="KW-0732">Signal</keyword>
<evidence type="ECO:0000256" key="1">
    <source>
        <dbReference type="SAM" id="SignalP"/>
    </source>
</evidence>
<name>A0AAU9AN90_LYSEN</name>
<dbReference type="RefSeq" id="WP_096382742.1">
    <property type="nucleotide sequence ID" value="NZ_AP014940.1"/>
</dbReference>
<dbReference type="EMBL" id="AP014940">
    <property type="protein sequence ID" value="BAW00351.1"/>
    <property type="molecule type" value="Genomic_DNA"/>
</dbReference>
<dbReference type="Proteomes" id="UP000218824">
    <property type="component" value="Chromosome"/>
</dbReference>